<organism evidence="1 2">
    <name type="scientific">Hamadaea flava</name>
    <dbReference type="NCBI Taxonomy" id="1742688"/>
    <lineage>
        <taxon>Bacteria</taxon>
        <taxon>Bacillati</taxon>
        <taxon>Actinomycetota</taxon>
        <taxon>Actinomycetes</taxon>
        <taxon>Micromonosporales</taxon>
        <taxon>Micromonosporaceae</taxon>
        <taxon>Hamadaea</taxon>
    </lineage>
</organism>
<gene>
    <name evidence="1" type="ORF">ACFOZ4_05315</name>
</gene>
<proteinExistence type="predicted"/>
<dbReference type="Proteomes" id="UP001595816">
    <property type="component" value="Unassembled WGS sequence"/>
</dbReference>
<name>A0ABV8LGG3_9ACTN</name>
<evidence type="ECO:0000313" key="2">
    <source>
        <dbReference type="Proteomes" id="UP001595816"/>
    </source>
</evidence>
<reference evidence="2" key="1">
    <citation type="journal article" date="2019" name="Int. J. Syst. Evol. Microbiol.">
        <title>The Global Catalogue of Microorganisms (GCM) 10K type strain sequencing project: providing services to taxonomists for standard genome sequencing and annotation.</title>
        <authorList>
            <consortium name="The Broad Institute Genomics Platform"/>
            <consortium name="The Broad Institute Genome Sequencing Center for Infectious Disease"/>
            <person name="Wu L."/>
            <person name="Ma J."/>
        </authorList>
    </citation>
    <scope>NUCLEOTIDE SEQUENCE [LARGE SCALE GENOMIC DNA]</scope>
    <source>
        <strain evidence="2">CGMCC 4.7289</strain>
    </source>
</reference>
<sequence>MSITFSEQDKLTIRTAAYGAVSLLAAAGGAGGTPHRIAAEGSISLASATGPVGGVLADKKAGVYLSGTSVADLAAQVLPALSAAMNLLRERAPAESDNFRSTVLVALEAAIRTQWREPGPAMAQVTREITGALDRS</sequence>
<evidence type="ECO:0000313" key="1">
    <source>
        <dbReference type="EMBL" id="MFC4130020.1"/>
    </source>
</evidence>
<keyword evidence="2" id="KW-1185">Reference proteome</keyword>
<protein>
    <submittedName>
        <fullName evidence="1">Uncharacterized protein</fullName>
    </submittedName>
</protein>
<accession>A0ABV8LGG3</accession>
<comment type="caution">
    <text evidence="1">The sequence shown here is derived from an EMBL/GenBank/DDBJ whole genome shotgun (WGS) entry which is preliminary data.</text>
</comment>
<dbReference type="RefSeq" id="WP_253755697.1">
    <property type="nucleotide sequence ID" value="NZ_JAMZDZ010000001.1"/>
</dbReference>
<dbReference type="EMBL" id="JBHSAY010000004">
    <property type="protein sequence ID" value="MFC4130020.1"/>
    <property type="molecule type" value="Genomic_DNA"/>
</dbReference>